<proteinExistence type="predicted"/>
<dbReference type="AlphaFoldDB" id="A0A814RFC3"/>
<protein>
    <recommendedName>
        <fullName evidence="4">NADH dehydrogenase [ubiquinone] 1 beta subcomplex subunit 8, mitochondrial</fullName>
    </recommendedName>
</protein>
<keyword evidence="3" id="KW-1185">Reference proteome</keyword>
<dbReference type="PANTHER" id="PTHR12840">
    <property type="entry name" value="NADH-UBIQUINONE OXIDOREDUCTASE ASHI SUBUNIT"/>
    <property type="match status" value="1"/>
</dbReference>
<evidence type="ECO:0000313" key="1">
    <source>
        <dbReference type="EMBL" id="CAF1133260.1"/>
    </source>
</evidence>
<evidence type="ECO:0000313" key="3">
    <source>
        <dbReference type="Proteomes" id="UP000663829"/>
    </source>
</evidence>
<evidence type="ECO:0008006" key="4">
    <source>
        <dbReference type="Google" id="ProtNLM"/>
    </source>
</evidence>
<dbReference type="PANTHER" id="PTHR12840:SF1">
    <property type="entry name" value="NADH DEHYDROGENASE [UBIQUINONE] 1 BETA SUBCOMPLEX SUBUNIT 8, MITOCHONDRIAL"/>
    <property type="match status" value="1"/>
</dbReference>
<gene>
    <name evidence="1" type="ORF">GPM918_LOCUS20309</name>
    <name evidence="2" type="ORF">SRO942_LOCUS20306</name>
</gene>
<accession>A0A814RFC3</accession>
<organism evidence="1 3">
    <name type="scientific">Didymodactylos carnosus</name>
    <dbReference type="NCBI Taxonomy" id="1234261"/>
    <lineage>
        <taxon>Eukaryota</taxon>
        <taxon>Metazoa</taxon>
        <taxon>Spiralia</taxon>
        <taxon>Gnathifera</taxon>
        <taxon>Rotifera</taxon>
        <taxon>Eurotatoria</taxon>
        <taxon>Bdelloidea</taxon>
        <taxon>Philodinida</taxon>
        <taxon>Philodinidae</taxon>
        <taxon>Didymodactylos</taxon>
    </lineage>
</organism>
<dbReference type="EMBL" id="CAJNOQ010006387">
    <property type="protein sequence ID" value="CAF1133260.1"/>
    <property type="molecule type" value="Genomic_DNA"/>
</dbReference>
<comment type="caution">
    <text evidence="1">The sequence shown here is derived from an EMBL/GenBank/DDBJ whole genome shotgun (WGS) entry which is preliminary data.</text>
</comment>
<dbReference type="EMBL" id="CAJOBC010006387">
    <property type="protein sequence ID" value="CAF3897078.1"/>
    <property type="molecule type" value="Genomic_DNA"/>
</dbReference>
<dbReference type="GO" id="GO:0005739">
    <property type="term" value="C:mitochondrion"/>
    <property type="evidence" value="ECO:0007669"/>
    <property type="project" value="InterPro"/>
</dbReference>
<dbReference type="Proteomes" id="UP000663829">
    <property type="component" value="Unassembled WGS sequence"/>
</dbReference>
<dbReference type="OrthoDB" id="2014058at2759"/>
<sequence length="183" mass="22036">MSVIIRLNRSSLCAHHTSLKTAHRTILNNRDWRPGHFIPKTDEEIAAVAKKYNMIPEDYKPLDPKHSGGDMPDITPVQYVDRSPWEDWDYPNTRQHYNEPKHRYEGVRWDRYRIYYDPNKLPYKPWQKPFLLMVLPATFYIIHCLFGDIKWPYYPSFDPQRVEENAVHYTFEKPTAESREILR</sequence>
<dbReference type="Pfam" id="PF05821">
    <property type="entry name" value="NDUF_B8"/>
    <property type="match status" value="1"/>
</dbReference>
<name>A0A814RFC3_9BILA</name>
<evidence type="ECO:0000313" key="2">
    <source>
        <dbReference type="EMBL" id="CAF3897078.1"/>
    </source>
</evidence>
<reference evidence="1" key="1">
    <citation type="submission" date="2021-02" db="EMBL/GenBank/DDBJ databases">
        <authorList>
            <person name="Nowell W R."/>
        </authorList>
    </citation>
    <scope>NUCLEOTIDE SEQUENCE</scope>
</reference>
<dbReference type="Proteomes" id="UP000681722">
    <property type="component" value="Unassembled WGS sequence"/>
</dbReference>
<dbReference type="InterPro" id="IPR008699">
    <property type="entry name" value="NDUFB8"/>
</dbReference>